<keyword evidence="3" id="KW-1185">Reference proteome</keyword>
<organism evidence="2 3">
    <name type="scientific">Xanthoceras sorbifolium</name>
    <dbReference type="NCBI Taxonomy" id="99658"/>
    <lineage>
        <taxon>Eukaryota</taxon>
        <taxon>Viridiplantae</taxon>
        <taxon>Streptophyta</taxon>
        <taxon>Embryophyta</taxon>
        <taxon>Tracheophyta</taxon>
        <taxon>Spermatophyta</taxon>
        <taxon>Magnoliopsida</taxon>
        <taxon>eudicotyledons</taxon>
        <taxon>Gunneridae</taxon>
        <taxon>Pentapetalae</taxon>
        <taxon>rosids</taxon>
        <taxon>malvids</taxon>
        <taxon>Sapindales</taxon>
        <taxon>Sapindaceae</taxon>
        <taxon>Xanthoceroideae</taxon>
        <taxon>Xanthoceras</taxon>
    </lineage>
</organism>
<gene>
    <name evidence="2" type="ORF">JRO89_XS15G0006000</name>
</gene>
<reference evidence="2 3" key="1">
    <citation type="submission" date="2021-02" db="EMBL/GenBank/DDBJ databases">
        <title>Plant Genome Project.</title>
        <authorList>
            <person name="Zhang R.-G."/>
        </authorList>
    </citation>
    <scope>NUCLEOTIDE SEQUENCE [LARGE SCALE GENOMIC DNA]</scope>
    <source>
        <tissue evidence="2">Leaves</tissue>
    </source>
</reference>
<proteinExistence type="predicted"/>
<keyword evidence="1" id="KW-0732">Signal</keyword>
<feature type="chain" id="PRO_5047284015" evidence="1">
    <location>
        <begin position="38"/>
        <end position="75"/>
    </location>
</feature>
<evidence type="ECO:0000313" key="3">
    <source>
        <dbReference type="Proteomes" id="UP000827721"/>
    </source>
</evidence>
<sequence>MTTKNMASKPKNSSISWVVLLSVMLLLLLLLTSQVAARQLIEPASKPFTICRQVRELLDITAPPEDYNYIAPIGN</sequence>
<dbReference type="EMBL" id="JAFEMO010000015">
    <property type="protein sequence ID" value="KAH7543722.1"/>
    <property type="molecule type" value="Genomic_DNA"/>
</dbReference>
<protein>
    <submittedName>
        <fullName evidence="2">Uncharacterized protein</fullName>
    </submittedName>
</protein>
<feature type="signal peptide" evidence="1">
    <location>
        <begin position="1"/>
        <end position="37"/>
    </location>
</feature>
<accession>A0ABQ8H0I4</accession>
<name>A0ABQ8H0I4_9ROSI</name>
<evidence type="ECO:0000256" key="1">
    <source>
        <dbReference type="SAM" id="SignalP"/>
    </source>
</evidence>
<comment type="caution">
    <text evidence="2">The sequence shown here is derived from an EMBL/GenBank/DDBJ whole genome shotgun (WGS) entry which is preliminary data.</text>
</comment>
<evidence type="ECO:0000313" key="2">
    <source>
        <dbReference type="EMBL" id="KAH7543722.1"/>
    </source>
</evidence>
<dbReference type="Proteomes" id="UP000827721">
    <property type="component" value="Unassembled WGS sequence"/>
</dbReference>